<name>A0A1H0RIT6_9ACTN</name>
<sequence>MGKSLQGNGFTSRIPEGWTEQSTASGLILQAADGGTLTIGDPKPTTATAPAIGEATASTLTTEGYTIKAGPSATTVAGAAAFDLAAVSADGKSAVVVIAVVHGGLLYDLSFGISADLAASTPDTSGLDQIQQFWAWSAVAASSTSVPAAVVGRQGCPSGAHWCDTFDKGVGGWATANTTDFYANFLAYEGGTYRLNQRAAGIAMISSPHSIVDVSPDYGVTVAADVGTTGIAGQNPGFGLSCWNTAISGGGDGAYAFIVTAADATLVFFAAGQNGAVFATKKLAAGVVHASPVGRVAWNHLQISCAQTGGGNAHLTLSVNGHPTLSVDYPGKSDTAGPVDPGPGYGVLASGKGTDLFYDNIAVTALPAQ</sequence>
<protein>
    <submittedName>
        <fullName evidence="1">Uncharacterized protein</fullName>
    </submittedName>
</protein>
<reference evidence="1 2" key="1">
    <citation type="submission" date="2016-10" db="EMBL/GenBank/DDBJ databases">
        <authorList>
            <person name="de Groot N.N."/>
        </authorList>
    </citation>
    <scope>NUCLEOTIDE SEQUENCE [LARGE SCALE GENOMIC DNA]</scope>
    <source>
        <strain evidence="2">P4-7,KCTC 19426,CECT 7604</strain>
    </source>
</reference>
<gene>
    <name evidence="1" type="ORF">SAMN04515671_3595</name>
</gene>
<keyword evidence="2" id="KW-1185">Reference proteome</keyword>
<organism evidence="1 2">
    <name type="scientific">Nakamurella panacisegetis</name>
    <dbReference type="NCBI Taxonomy" id="1090615"/>
    <lineage>
        <taxon>Bacteria</taxon>
        <taxon>Bacillati</taxon>
        <taxon>Actinomycetota</taxon>
        <taxon>Actinomycetes</taxon>
        <taxon>Nakamurellales</taxon>
        <taxon>Nakamurellaceae</taxon>
        <taxon>Nakamurella</taxon>
    </lineage>
</organism>
<evidence type="ECO:0000313" key="2">
    <source>
        <dbReference type="Proteomes" id="UP000198741"/>
    </source>
</evidence>
<dbReference type="AlphaFoldDB" id="A0A1H0RIT6"/>
<proteinExistence type="predicted"/>
<dbReference type="EMBL" id="LT629710">
    <property type="protein sequence ID" value="SDP29361.1"/>
    <property type="molecule type" value="Genomic_DNA"/>
</dbReference>
<accession>A0A1H0RIT6</accession>
<dbReference type="Proteomes" id="UP000198741">
    <property type="component" value="Chromosome I"/>
</dbReference>
<dbReference type="STRING" id="1090615.SAMN04515671_3595"/>
<evidence type="ECO:0000313" key="1">
    <source>
        <dbReference type="EMBL" id="SDP29361.1"/>
    </source>
</evidence>